<dbReference type="EMBL" id="FOJW01000004">
    <property type="protein sequence ID" value="SFA96653.1"/>
    <property type="molecule type" value="Genomic_DNA"/>
</dbReference>
<gene>
    <name evidence="2" type="ORF">SAMN04488072_104204</name>
</gene>
<proteinExistence type="predicted"/>
<dbReference type="Proteomes" id="UP000198642">
    <property type="component" value="Unassembled WGS sequence"/>
</dbReference>
<name>A0A1I0X9M5_9BACI</name>
<feature type="transmembrane region" description="Helical" evidence="1">
    <location>
        <begin position="16"/>
        <end position="40"/>
    </location>
</feature>
<accession>A0A1I0X9M5</accession>
<keyword evidence="1" id="KW-1133">Transmembrane helix</keyword>
<evidence type="ECO:0000313" key="2">
    <source>
        <dbReference type="EMBL" id="SFA96653.1"/>
    </source>
</evidence>
<keyword evidence="1" id="KW-0472">Membrane</keyword>
<protein>
    <recommendedName>
        <fullName evidence="4">DUF1850 domain-containing protein</fullName>
    </recommendedName>
</protein>
<dbReference type="STRING" id="237679.SAMN04488072_104204"/>
<evidence type="ECO:0000313" key="3">
    <source>
        <dbReference type="Proteomes" id="UP000198642"/>
    </source>
</evidence>
<dbReference type="OrthoDB" id="4304at2"/>
<dbReference type="InterPro" id="IPR015001">
    <property type="entry name" value="DUF1850"/>
</dbReference>
<sequence>MIESPNRWHSLSKCRLALLFVILITVIGIYLLMSNVYVIYATADNGDILIAERVNADTTFSSRYLHSVAKCPVIEKYEVNNNDKMVLMESWNCSFGAGIETEPPPGAADHMEDGFYVIDDIDKPLQEILFHPVRIAEQTLTIDGKSWDISREPFVGRTFTLVIKQEKWPAYLWKKLFE</sequence>
<keyword evidence="1" id="KW-0812">Transmembrane</keyword>
<dbReference type="Pfam" id="PF08905">
    <property type="entry name" value="DUF1850"/>
    <property type="match status" value="1"/>
</dbReference>
<organism evidence="2 3">
    <name type="scientific">Lentibacillus halodurans</name>
    <dbReference type="NCBI Taxonomy" id="237679"/>
    <lineage>
        <taxon>Bacteria</taxon>
        <taxon>Bacillati</taxon>
        <taxon>Bacillota</taxon>
        <taxon>Bacilli</taxon>
        <taxon>Bacillales</taxon>
        <taxon>Bacillaceae</taxon>
        <taxon>Lentibacillus</taxon>
    </lineage>
</organism>
<evidence type="ECO:0008006" key="4">
    <source>
        <dbReference type="Google" id="ProtNLM"/>
    </source>
</evidence>
<keyword evidence="3" id="KW-1185">Reference proteome</keyword>
<dbReference type="AlphaFoldDB" id="A0A1I0X9M5"/>
<evidence type="ECO:0000256" key="1">
    <source>
        <dbReference type="SAM" id="Phobius"/>
    </source>
</evidence>
<reference evidence="2 3" key="1">
    <citation type="submission" date="2016-10" db="EMBL/GenBank/DDBJ databases">
        <authorList>
            <person name="de Groot N.N."/>
        </authorList>
    </citation>
    <scope>NUCLEOTIDE SEQUENCE [LARGE SCALE GENOMIC DNA]</scope>
    <source>
        <strain evidence="2 3">CGMCC 1.3702</strain>
    </source>
</reference>